<dbReference type="EMBL" id="CAKOGP040001903">
    <property type="protein sequence ID" value="CAJ1955995.1"/>
    <property type="molecule type" value="Genomic_DNA"/>
</dbReference>
<reference evidence="2" key="1">
    <citation type="submission" date="2023-08" db="EMBL/GenBank/DDBJ databases">
        <authorList>
            <person name="Audoor S."/>
            <person name="Bilcke G."/>
        </authorList>
    </citation>
    <scope>NUCLEOTIDE SEQUENCE</scope>
</reference>
<name>A0AAD2FXL1_9STRA</name>
<comment type="caution">
    <text evidence="2">The sequence shown here is derived from an EMBL/GenBank/DDBJ whole genome shotgun (WGS) entry which is preliminary data.</text>
</comment>
<dbReference type="Pfam" id="PF03457">
    <property type="entry name" value="HA"/>
    <property type="match status" value="1"/>
</dbReference>
<dbReference type="AlphaFoldDB" id="A0AAD2FXL1"/>
<dbReference type="PANTHER" id="PTHR33418">
    <property type="entry name" value="HELICASE-ASSOCIATED"/>
    <property type="match status" value="1"/>
</dbReference>
<evidence type="ECO:0000259" key="1">
    <source>
        <dbReference type="Pfam" id="PF03457"/>
    </source>
</evidence>
<sequence length="173" mass="20518">MMHEPNNNLQKQRIPASYRSLFEWCSPRTTSMPLPEGGSIRPRTPCCDISSQAPEGSSMMYTKSRFQVRHKDQWETQFQLLHEFKRKHGHCRIPHTYPENQSLARWVKRQHRQKLTGKNTTMTARRIRALEELGFIWDSHSASWEQRMSDLIEFRDKHMATAMFRLITKKTSS</sequence>
<dbReference type="PANTHER" id="PTHR33418:SF1">
    <property type="entry name" value="HELICASE-ASSOCIATED DOMAIN-CONTAINING PROTEIN"/>
    <property type="match status" value="1"/>
</dbReference>
<gene>
    <name evidence="2" type="ORF">CYCCA115_LOCUS16021</name>
</gene>
<dbReference type="InterPro" id="IPR005114">
    <property type="entry name" value="Helicase_assoc"/>
</dbReference>
<proteinExistence type="predicted"/>
<organism evidence="2 3">
    <name type="scientific">Cylindrotheca closterium</name>
    <dbReference type="NCBI Taxonomy" id="2856"/>
    <lineage>
        <taxon>Eukaryota</taxon>
        <taxon>Sar</taxon>
        <taxon>Stramenopiles</taxon>
        <taxon>Ochrophyta</taxon>
        <taxon>Bacillariophyta</taxon>
        <taxon>Bacillariophyceae</taxon>
        <taxon>Bacillariophycidae</taxon>
        <taxon>Bacillariales</taxon>
        <taxon>Bacillariaceae</taxon>
        <taxon>Cylindrotheca</taxon>
    </lineage>
</organism>
<evidence type="ECO:0000313" key="2">
    <source>
        <dbReference type="EMBL" id="CAJ1955995.1"/>
    </source>
</evidence>
<keyword evidence="3" id="KW-1185">Reference proteome</keyword>
<protein>
    <recommendedName>
        <fullName evidence="1">Helicase-associated domain-containing protein</fullName>
    </recommendedName>
</protein>
<dbReference type="Proteomes" id="UP001295423">
    <property type="component" value="Unassembled WGS sequence"/>
</dbReference>
<accession>A0AAD2FXL1</accession>
<dbReference type="Gene3D" id="6.10.140.530">
    <property type="match status" value="1"/>
</dbReference>
<feature type="domain" description="Helicase-associated" evidence="1">
    <location>
        <begin position="71"/>
        <end position="135"/>
    </location>
</feature>
<evidence type="ECO:0000313" key="3">
    <source>
        <dbReference type="Proteomes" id="UP001295423"/>
    </source>
</evidence>